<dbReference type="Pfam" id="PF12771">
    <property type="entry name" value="SusD-like_2"/>
    <property type="match status" value="1"/>
</dbReference>
<dbReference type="CDD" id="cd08977">
    <property type="entry name" value="SusD"/>
    <property type="match status" value="1"/>
</dbReference>
<protein>
    <recommendedName>
        <fullName evidence="3">Lipoprotein</fullName>
    </recommendedName>
</protein>
<name>I2GMC8_9BACT</name>
<dbReference type="Gene3D" id="1.25.40.390">
    <property type="match status" value="1"/>
</dbReference>
<gene>
    <name evidence="1" type="ORF">BN8_04289</name>
</gene>
<sequence length="493" mass="55018">MNATSTTTMKRLLIIFFTLFIVTSCTKEFDEMNVDPNNPTALSPQYLLPYAIEYSIDRSWGGRTRFERLNLDGAMLWMQYLTRNIYSNEGDNYGLSVAFYNNNWKSLFNDGLVNFQRIVTLSQPGGKFQNANYEGIALVMRSWVFSLLTDLYGPIPYSEALKGTADTPVYSPSYDSMDKVYAGLLADLKTANEKLDTKGPAVSGDILYNGDILKWKKFANSLRLRLANRQAAKKSAESRAIMAEILADPTKYPIFTSNADNASLKCTEVLSSNNELYLVMINDSRTDWNVSKTLVDKLTELSDPRLAVYAQPNKDGKYLGHANGLPDAVATTYLGVSSNIGTYFIQKTSPEVVMTYAELNLILAEAALDGDISGSAQTYFEKGMTASFDQYGLKMTDAYLKTVGAVTKEKLMEQKWIALFGQGLESWTEYRRTGLPVLPAKDPRAVFENDGVLPTRLPYPTSEASLNEANYQKGIELVGGKNDTKSKLWWAEK</sequence>
<dbReference type="InterPro" id="IPR011990">
    <property type="entry name" value="TPR-like_helical_dom_sf"/>
</dbReference>
<dbReference type="InterPro" id="IPR041662">
    <property type="entry name" value="SusD-like_2"/>
</dbReference>
<dbReference type="SUPFAM" id="SSF48452">
    <property type="entry name" value="TPR-like"/>
    <property type="match status" value="1"/>
</dbReference>
<dbReference type="AlphaFoldDB" id="I2GMC8"/>
<comment type="caution">
    <text evidence="1">The sequence shown here is derived from an EMBL/GenBank/DDBJ whole genome shotgun (WGS) entry which is preliminary data.</text>
</comment>
<dbReference type="STRING" id="1185876.BN8_04289"/>
<reference evidence="1 2" key="1">
    <citation type="journal article" date="2012" name="J. Bacteriol.">
        <title>Genome Sequence of the Filamentous Bacterium Fibrisoma limi BUZ 3T.</title>
        <authorList>
            <person name="Filippini M."/>
            <person name="Qi W."/>
            <person name="Jaenicke S."/>
            <person name="Goesmann A."/>
            <person name="Smits T.H."/>
            <person name="Bagheri H.C."/>
        </authorList>
    </citation>
    <scope>NUCLEOTIDE SEQUENCE [LARGE SCALE GENOMIC DNA]</scope>
    <source>
        <strain evidence="2">BUZ 3T</strain>
    </source>
</reference>
<dbReference type="EMBL" id="CAIT01000008">
    <property type="protein sequence ID" value="CCH55055.1"/>
    <property type="molecule type" value="Genomic_DNA"/>
</dbReference>
<proteinExistence type="predicted"/>
<accession>I2GMC8</accession>
<evidence type="ECO:0000313" key="1">
    <source>
        <dbReference type="EMBL" id="CCH55055.1"/>
    </source>
</evidence>
<keyword evidence="2" id="KW-1185">Reference proteome</keyword>
<organism evidence="1 2">
    <name type="scientific">Fibrisoma limi BUZ 3</name>
    <dbReference type="NCBI Taxonomy" id="1185876"/>
    <lineage>
        <taxon>Bacteria</taxon>
        <taxon>Pseudomonadati</taxon>
        <taxon>Bacteroidota</taxon>
        <taxon>Cytophagia</taxon>
        <taxon>Cytophagales</taxon>
        <taxon>Spirosomataceae</taxon>
        <taxon>Fibrisoma</taxon>
    </lineage>
</organism>
<evidence type="ECO:0000313" key="2">
    <source>
        <dbReference type="Proteomes" id="UP000009309"/>
    </source>
</evidence>
<evidence type="ECO:0008006" key="3">
    <source>
        <dbReference type="Google" id="ProtNLM"/>
    </source>
</evidence>
<dbReference type="Proteomes" id="UP000009309">
    <property type="component" value="Unassembled WGS sequence"/>
</dbReference>
<dbReference type="eggNOG" id="COG4198">
    <property type="taxonomic scope" value="Bacteria"/>
</dbReference>